<dbReference type="SMART" id="SM00220">
    <property type="entry name" value="S_TKc"/>
    <property type="match status" value="1"/>
</dbReference>
<keyword evidence="2" id="KW-0547">Nucleotide-binding</keyword>
<evidence type="ECO:0000256" key="4">
    <source>
        <dbReference type="ARBA" id="ARBA00022840"/>
    </source>
</evidence>
<organism evidence="7 8">
    <name type="scientific">Streptomyces xinghaiensis</name>
    <dbReference type="NCBI Taxonomy" id="1038928"/>
    <lineage>
        <taxon>Bacteria</taxon>
        <taxon>Bacillati</taxon>
        <taxon>Actinomycetota</taxon>
        <taxon>Actinomycetes</taxon>
        <taxon>Kitasatosporales</taxon>
        <taxon>Streptomycetaceae</taxon>
        <taxon>Streptomyces</taxon>
    </lineage>
</organism>
<evidence type="ECO:0000256" key="3">
    <source>
        <dbReference type="ARBA" id="ARBA00022777"/>
    </source>
</evidence>
<evidence type="ECO:0000256" key="5">
    <source>
        <dbReference type="SAM" id="MobiDB-lite"/>
    </source>
</evidence>
<keyword evidence="7" id="KW-0723">Serine/threonine-protein kinase</keyword>
<name>A0A3R7I4M2_9ACTN</name>
<evidence type="ECO:0000256" key="1">
    <source>
        <dbReference type="ARBA" id="ARBA00022679"/>
    </source>
</evidence>
<feature type="region of interest" description="Disordered" evidence="5">
    <location>
        <begin position="357"/>
        <end position="379"/>
    </location>
</feature>
<evidence type="ECO:0000313" key="8">
    <source>
        <dbReference type="Proteomes" id="UP000028058"/>
    </source>
</evidence>
<dbReference type="Gene3D" id="1.10.510.10">
    <property type="entry name" value="Transferase(Phosphotransferase) domain 1"/>
    <property type="match status" value="1"/>
</dbReference>
<keyword evidence="4" id="KW-0067">ATP-binding</keyword>
<dbReference type="GO" id="GO:0004674">
    <property type="term" value="F:protein serine/threonine kinase activity"/>
    <property type="evidence" value="ECO:0007669"/>
    <property type="project" value="UniProtKB-KW"/>
</dbReference>
<dbReference type="PANTHER" id="PTHR43289:SF30">
    <property type="entry name" value="NON-SPECIFIC SERINE_THREONINE PROTEIN KINASE"/>
    <property type="match status" value="1"/>
</dbReference>
<dbReference type="Proteomes" id="UP000028058">
    <property type="component" value="Unassembled WGS sequence"/>
</dbReference>
<dbReference type="SUPFAM" id="SSF56112">
    <property type="entry name" value="Protein kinase-like (PK-like)"/>
    <property type="match status" value="1"/>
</dbReference>
<keyword evidence="3 7" id="KW-0418">Kinase</keyword>
<gene>
    <name evidence="7" type="ORF">SFRA_007090</name>
</gene>
<evidence type="ECO:0000313" key="7">
    <source>
        <dbReference type="EMBL" id="RKM97024.1"/>
    </source>
</evidence>
<evidence type="ECO:0000259" key="6">
    <source>
        <dbReference type="PROSITE" id="PS50011"/>
    </source>
</evidence>
<feature type="domain" description="Protein kinase" evidence="6">
    <location>
        <begin position="216"/>
        <end position="456"/>
    </location>
</feature>
<dbReference type="Pfam" id="PF00069">
    <property type="entry name" value="Pkinase"/>
    <property type="match status" value="1"/>
</dbReference>
<evidence type="ECO:0000256" key="2">
    <source>
        <dbReference type="ARBA" id="ARBA00022741"/>
    </source>
</evidence>
<dbReference type="InterPro" id="IPR011009">
    <property type="entry name" value="Kinase-like_dom_sf"/>
</dbReference>
<sequence>MTARSRPRGFAMRHLSVYPGLTTYAVPLPDGDYSTDRHGNPKITRVTLEPEGFPTPRRPHGLTDSQWAFAINSPRRWQSAVTMFGVRAEAIAAELARNGCIVLECDFRGARVVLPPRGWVPHPDLHAARQEHTRQRAARRSAQGDEARRLAIELAPFPAAGPLVAILLAQRDGAYRDHVIEAARALLTDETMTDTDEAAPWAAVRWLKRGTKADYDRDQEPLAEGGQGAVYGGVHRHTRIPVAMKQLRYGDEDSIHRMGREISIGHLYGEHPNVMPVIDSDPDGRWFVMPLANGSAASHAERLQRETGALRNLVTAICEGLRRPHADDRIHRDIKPANVLLLNGNWVVADWGLGRQPRGETSVPRRTRTGTGFGSEGFAAPELSSGNPHYVTAAADIYSIGRLIAAILTRERPEQNLPLLPARGPWRAVVAEATRHNPTDRPQDVDEFLGLLKNIP</sequence>
<dbReference type="GO" id="GO:0005524">
    <property type="term" value="F:ATP binding"/>
    <property type="evidence" value="ECO:0007669"/>
    <property type="project" value="UniProtKB-KW"/>
</dbReference>
<dbReference type="InterPro" id="IPR000719">
    <property type="entry name" value="Prot_kinase_dom"/>
</dbReference>
<protein>
    <submittedName>
        <fullName evidence="7">Serine/threonine protein kinase</fullName>
    </submittedName>
</protein>
<dbReference type="AlphaFoldDB" id="A0A3R7I4M2"/>
<proteinExistence type="predicted"/>
<dbReference type="PANTHER" id="PTHR43289">
    <property type="entry name" value="MITOGEN-ACTIVATED PROTEIN KINASE KINASE KINASE 20-RELATED"/>
    <property type="match status" value="1"/>
</dbReference>
<keyword evidence="8" id="KW-1185">Reference proteome</keyword>
<comment type="caution">
    <text evidence="7">The sequence shown here is derived from an EMBL/GenBank/DDBJ whole genome shotgun (WGS) entry which is preliminary data.</text>
</comment>
<reference evidence="7 8" key="1">
    <citation type="journal article" date="2014" name="Genome Announc.">
        <title>Draft Genome Sequence of Streptomyces fradiae ATCC 19609, a Strain Highly Sensitive to Antibiotics.</title>
        <authorList>
            <person name="Bekker O.B."/>
            <person name="Klimina K.M."/>
            <person name="Vatlin A.A."/>
            <person name="Zakharevich N.V."/>
            <person name="Kasianov A.S."/>
            <person name="Danilenko V.N."/>
        </authorList>
    </citation>
    <scope>NUCLEOTIDE SEQUENCE [LARGE SCALE GENOMIC DNA]</scope>
    <source>
        <strain evidence="7 8">ATCC 19609</strain>
    </source>
</reference>
<dbReference type="EMBL" id="JNAD02000003">
    <property type="protein sequence ID" value="RKM97024.1"/>
    <property type="molecule type" value="Genomic_DNA"/>
</dbReference>
<keyword evidence="1" id="KW-0808">Transferase</keyword>
<accession>A0A3R7I4M2</accession>
<dbReference type="PROSITE" id="PS50011">
    <property type="entry name" value="PROTEIN_KINASE_DOM"/>
    <property type="match status" value="1"/>
</dbReference>